<proteinExistence type="inferred from homology"/>
<feature type="transmembrane region" description="Helical" evidence="2">
    <location>
        <begin position="6"/>
        <end position="26"/>
    </location>
</feature>
<reference evidence="5 6" key="1">
    <citation type="submission" date="2016-07" db="EMBL/GenBank/DDBJ databases">
        <title>Genome analysis of Sphingobacterium siyangense T12B17.</title>
        <authorList>
            <person name="Xu D."/>
            <person name="Su Y."/>
            <person name="Zheng S."/>
        </authorList>
    </citation>
    <scope>NUCLEOTIDE SEQUENCE [LARGE SCALE GENOMIC DNA]</scope>
    <source>
        <strain evidence="5 6">T12B17</strain>
    </source>
</reference>
<keyword evidence="1" id="KW-1134">Transmembrane beta strand</keyword>
<dbReference type="Pfam" id="PF07715">
    <property type="entry name" value="Plug"/>
    <property type="match status" value="1"/>
</dbReference>
<dbReference type="InterPro" id="IPR052173">
    <property type="entry name" value="Beta-lactam_resp_regulator"/>
</dbReference>
<dbReference type="CDD" id="cd07341">
    <property type="entry name" value="M56_BlaR1_MecR1_like"/>
    <property type="match status" value="1"/>
</dbReference>
<gene>
    <name evidence="5" type="ORF">BCY89_26160</name>
</gene>
<protein>
    <recommendedName>
        <fullName evidence="7">TonB-dependent SusC/RagA subfamily outer membrane receptor</fullName>
    </recommendedName>
</protein>
<comment type="subcellular location">
    <subcellularLocation>
        <location evidence="1">Cell outer membrane</location>
        <topology evidence="1">Multi-pass membrane protein</topology>
    </subcellularLocation>
</comment>
<dbReference type="PANTHER" id="PTHR34978">
    <property type="entry name" value="POSSIBLE SENSOR-TRANSDUCER PROTEIN BLAR"/>
    <property type="match status" value="1"/>
</dbReference>
<feature type="transmembrane region" description="Helical" evidence="2">
    <location>
        <begin position="93"/>
        <end position="116"/>
    </location>
</feature>
<evidence type="ECO:0000256" key="2">
    <source>
        <dbReference type="SAM" id="Phobius"/>
    </source>
</evidence>
<dbReference type="InterPro" id="IPR008756">
    <property type="entry name" value="Peptidase_M56"/>
</dbReference>
<comment type="similarity">
    <text evidence="1">Belongs to the TonB-dependent receptor family.</text>
</comment>
<dbReference type="RefSeq" id="WP_120333699.1">
    <property type="nucleotide sequence ID" value="NZ_MCAQ01000005.1"/>
</dbReference>
<dbReference type="Proteomes" id="UP000286402">
    <property type="component" value="Unassembled WGS sequence"/>
</dbReference>
<feature type="transmembrane region" description="Helical" evidence="2">
    <location>
        <begin position="128"/>
        <end position="148"/>
    </location>
</feature>
<keyword evidence="2" id="KW-1133">Transmembrane helix</keyword>
<accession>A0A420G245</accession>
<sequence>MESLLTYIIQVNLLLGIIYLGYIGLLKGLTFYFLNRAYFLVGGLFAFLYPFLDLKSLFVQRGLNMGVVGEQISLYITEPEVQQQLTLGRLVEIVFMAGAVLLLLKFVFQLLSLLRIHLNSRSDQWRTYLFRNVLIPIVPFSFLNKIYVNKGQHVDAELKDIFKHEDIHVKGLHSLDILLFEMILVCCWYNPFVWLMRRAIRQNLEFLTDQQVLDKGIDKQTYQYSLLNVSKKGTSVGLSNQFNFKLLKRRIMMMNKKRSSKIELSKYAFLLPVFLLTGAAFTVSKAEGSIEGVVEKANETVLPIQLPTVDLKSQEDQSNRSSTALADTLAKANQVEARDFKEIKRSAIDFSKNQKYFVDNKLVSKAEFLAIPEGKLAKYWFSNDSDMIKYRTKSSIDIAGGAILANTVEMQQHSDIAQKKLRCVMNGIVQEKTFTVDDIDPNAIASVSVLQGKAAIDKYGEDVGKDGILEVNLKEGAHIGKDMTKLKGLTIGVTYRDDQLTNDKSTNVVYVIDGKRADQKMMKELAPDGIDNITVLKGASATVKYGSDAENGVILITTKKWARENPDKVSDKVRPIGQDDKKGDKVVSVVGYKKNEGQDDKVVTVVGYKKSEKSDDATLDVFSDKSKRISSDAVTGLLGNNSANESIGTDFPSVRVRGYNGKVKPLIVVDGEIKAEGVMNKLDPKDIESMEILKNSSATALYGNAGKDGVILVTTRKKASEVKSSEEANGKLKEKVSGIIKMEIEKEKVRAESSN</sequence>
<dbReference type="InterPro" id="IPR039426">
    <property type="entry name" value="TonB-dep_rcpt-like"/>
</dbReference>
<evidence type="ECO:0000313" key="5">
    <source>
        <dbReference type="EMBL" id="RKF39240.1"/>
    </source>
</evidence>
<feature type="domain" description="Peptidase M56" evidence="3">
    <location>
        <begin position="138"/>
        <end position="254"/>
    </location>
</feature>
<feature type="domain" description="TonB-dependent receptor plug" evidence="4">
    <location>
        <begin position="628"/>
        <end position="709"/>
    </location>
</feature>
<evidence type="ECO:0000259" key="3">
    <source>
        <dbReference type="Pfam" id="PF05569"/>
    </source>
</evidence>
<dbReference type="PROSITE" id="PS52016">
    <property type="entry name" value="TONB_DEPENDENT_REC_3"/>
    <property type="match status" value="1"/>
</dbReference>
<keyword evidence="1" id="KW-0998">Cell outer membrane</keyword>
<dbReference type="Gene3D" id="2.170.130.10">
    <property type="entry name" value="TonB-dependent receptor, plug domain"/>
    <property type="match status" value="2"/>
</dbReference>
<feature type="transmembrane region" description="Helical" evidence="2">
    <location>
        <begin position="33"/>
        <end position="52"/>
    </location>
</feature>
<feature type="transmembrane region" description="Helical" evidence="2">
    <location>
        <begin position="177"/>
        <end position="196"/>
    </location>
</feature>
<dbReference type="Pfam" id="PF05569">
    <property type="entry name" value="Peptidase_M56"/>
    <property type="match status" value="1"/>
</dbReference>
<keyword evidence="1 2" id="KW-0812">Transmembrane</keyword>
<keyword evidence="6" id="KW-1185">Reference proteome</keyword>
<evidence type="ECO:0000313" key="6">
    <source>
        <dbReference type="Proteomes" id="UP000286402"/>
    </source>
</evidence>
<keyword evidence="1 2" id="KW-0472">Membrane</keyword>
<dbReference type="PANTHER" id="PTHR34978:SF3">
    <property type="entry name" value="SLR0241 PROTEIN"/>
    <property type="match status" value="1"/>
</dbReference>
<comment type="caution">
    <text evidence="5">The sequence shown here is derived from an EMBL/GenBank/DDBJ whole genome shotgun (WGS) entry which is preliminary data.</text>
</comment>
<name>A0A420G245_9SPHI</name>
<evidence type="ECO:0000256" key="1">
    <source>
        <dbReference type="PROSITE-ProRule" id="PRU01360"/>
    </source>
</evidence>
<dbReference type="AlphaFoldDB" id="A0A420G245"/>
<feature type="transmembrane region" description="Helical" evidence="2">
    <location>
        <begin position="264"/>
        <end position="283"/>
    </location>
</feature>
<dbReference type="SUPFAM" id="SSF56935">
    <property type="entry name" value="Porins"/>
    <property type="match status" value="2"/>
</dbReference>
<dbReference type="EMBL" id="MCAQ01000005">
    <property type="protein sequence ID" value="RKF39240.1"/>
    <property type="molecule type" value="Genomic_DNA"/>
</dbReference>
<dbReference type="InterPro" id="IPR012910">
    <property type="entry name" value="Plug_dom"/>
</dbReference>
<evidence type="ECO:0000259" key="4">
    <source>
        <dbReference type="Pfam" id="PF07715"/>
    </source>
</evidence>
<organism evidence="5 6">
    <name type="scientific">Sphingobacterium siyangense</name>
    <dbReference type="NCBI Taxonomy" id="459529"/>
    <lineage>
        <taxon>Bacteria</taxon>
        <taxon>Pseudomonadati</taxon>
        <taxon>Bacteroidota</taxon>
        <taxon>Sphingobacteriia</taxon>
        <taxon>Sphingobacteriales</taxon>
        <taxon>Sphingobacteriaceae</taxon>
        <taxon>Sphingobacterium</taxon>
    </lineage>
</organism>
<dbReference type="GO" id="GO:0009279">
    <property type="term" value="C:cell outer membrane"/>
    <property type="evidence" value="ECO:0007669"/>
    <property type="project" value="UniProtKB-SubCell"/>
</dbReference>
<keyword evidence="1" id="KW-0813">Transport</keyword>
<evidence type="ECO:0008006" key="7">
    <source>
        <dbReference type="Google" id="ProtNLM"/>
    </source>
</evidence>
<dbReference type="InterPro" id="IPR037066">
    <property type="entry name" value="Plug_dom_sf"/>
</dbReference>